<feature type="domain" description="Endoribonuclease YicC-like N-terminal" evidence="6">
    <location>
        <begin position="2"/>
        <end position="160"/>
    </location>
</feature>
<dbReference type="PANTHER" id="PTHR30636:SF3">
    <property type="entry name" value="UPF0701 PROTEIN YICC"/>
    <property type="match status" value="1"/>
</dbReference>
<evidence type="ECO:0000256" key="5">
    <source>
        <dbReference type="ARBA" id="ARBA00035648"/>
    </source>
</evidence>
<protein>
    <submittedName>
        <fullName evidence="8">YicC family protein</fullName>
    </submittedName>
</protein>
<dbReference type="Pfam" id="PF08340">
    <property type="entry name" value="YicC-like_C"/>
    <property type="match status" value="1"/>
</dbReference>
<accession>A0A2P1PXG8</accession>
<dbReference type="PANTHER" id="PTHR30636">
    <property type="entry name" value="UPF0701 PROTEIN YICC"/>
    <property type="match status" value="1"/>
</dbReference>
<feature type="domain" description="Endoribonuclease YicC-like C-terminal" evidence="7">
    <location>
        <begin position="181"/>
        <end position="294"/>
    </location>
</feature>
<comment type="similarity">
    <text evidence="5">Belongs to the YicC/YloC family.</text>
</comment>
<evidence type="ECO:0000256" key="4">
    <source>
        <dbReference type="ARBA" id="ARBA00022801"/>
    </source>
</evidence>
<dbReference type="InterPro" id="IPR013551">
    <property type="entry name" value="YicC-like_C"/>
</dbReference>
<reference evidence="8 9" key="2">
    <citation type="submission" date="2018-03" db="EMBL/GenBank/DDBJ databases">
        <authorList>
            <person name="Keele B.F."/>
        </authorList>
    </citation>
    <scope>NUCLEOTIDE SEQUENCE [LARGE SCALE GENOMIC DNA]</scope>
    <source>
        <strain evidence="8 9">D13</strain>
    </source>
</reference>
<dbReference type="Proteomes" id="UP000241074">
    <property type="component" value="Chromosome"/>
</dbReference>
<dbReference type="AlphaFoldDB" id="A0A2P1PXG8"/>
<dbReference type="EMBL" id="CP027860">
    <property type="protein sequence ID" value="AVP99541.1"/>
    <property type="molecule type" value="Genomic_DNA"/>
</dbReference>
<evidence type="ECO:0000259" key="7">
    <source>
        <dbReference type="Pfam" id="PF08340"/>
    </source>
</evidence>
<gene>
    <name evidence="8" type="ORF">C7S18_21230</name>
</gene>
<dbReference type="OrthoDB" id="9771229at2"/>
<keyword evidence="9" id="KW-1185">Reference proteome</keyword>
<evidence type="ECO:0000256" key="1">
    <source>
        <dbReference type="ARBA" id="ARBA00001968"/>
    </source>
</evidence>
<dbReference type="Pfam" id="PF03755">
    <property type="entry name" value="YicC-like_N"/>
    <property type="match status" value="1"/>
</dbReference>
<dbReference type="KEGG" id="xba:C7S18_21230"/>
<evidence type="ECO:0000313" key="8">
    <source>
        <dbReference type="EMBL" id="AVP99541.1"/>
    </source>
</evidence>
<keyword evidence="2" id="KW-0540">Nuclease</keyword>
<organism evidence="8 9">
    <name type="scientific">Ahniella affigens</name>
    <dbReference type="NCBI Taxonomy" id="2021234"/>
    <lineage>
        <taxon>Bacteria</taxon>
        <taxon>Pseudomonadati</taxon>
        <taxon>Pseudomonadota</taxon>
        <taxon>Gammaproteobacteria</taxon>
        <taxon>Lysobacterales</taxon>
        <taxon>Rhodanobacteraceae</taxon>
        <taxon>Ahniella</taxon>
    </lineage>
</organism>
<dbReference type="RefSeq" id="WP_106893458.1">
    <property type="nucleotide sequence ID" value="NZ_CP027860.1"/>
</dbReference>
<dbReference type="InterPro" id="IPR013527">
    <property type="entry name" value="YicC-like_N"/>
</dbReference>
<evidence type="ECO:0000256" key="2">
    <source>
        <dbReference type="ARBA" id="ARBA00022722"/>
    </source>
</evidence>
<dbReference type="GO" id="GO:0004521">
    <property type="term" value="F:RNA endonuclease activity"/>
    <property type="evidence" value="ECO:0007669"/>
    <property type="project" value="InterPro"/>
</dbReference>
<sequence>MIRSMTAFASAEGSSCRGRVLIEMRSVNHRFLEMGLRCPEDLRGLEPRLRERLEKRLSRGKVDINIRLRDAQNESQLSLNVHTVAALFQLERQLLNLHRTHGLITEVPRSASTIEILGFPGVIAEAEVDQNVFFEEVLAVFERALVDFVDTRQREGERLRTLMLERFDAIQRIVIEVRGLLPDIRVALRNKLETRLAEIKTTVDPSRVEQELVLSLQKIDVDEELDRLESHLKEARSRMDSAEPVGRRMDFLLQEFNRESNTLGSKSVDTRTSQASVELKVLIEQLREQIQNIE</sequence>
<keyword evidence="3" id="KW-0255">Endonuclease</keyword>
<dbReference type="NCBIfam" id="TIGR00255">
    <property type="entry name" value="YicC/YloC family endoribonuclease"/>
    <property type="match status" value="1"/>
</dbReference>
<evidence type="ECO:0000256" key="3">
    <source>
        <dbReference type="ARBA" id="ARBA00022759"/>
    </source>
</evidence>
<evidence type="ECO:0000313" key="9">
    <source>
        <dbReference type="Proteomes" id="UP000241074"/>
    </source>
</evidence>
<reference evidence="8 9" key="1">
    <citation type="submission" date="2018-03" db="EMBL/GenBank/DDBJ databases">
        <title>Ahniella affigens gen. nov., sp. nov., a gammaproteobacterium isolated from sandy soil near a stream.</title>
        <authorList>
            <person name="Ko Y."/>
            <person name="Kim J.-H."/>
        </authorList>
    </citation>
    <scope>NUCLEOTIDE SEQUENCE [LARGE SCALE GENOMIC DNA]</scope>
    <source>
        <strain evidence="8 9">D13</strain>
    </source>
</reference>
<name>A0A2P1PXG8_9GAMM</name>
<evidence type="ECO:0000259" key="6">
    <source>
        <dbReference type="Pfam" id="PF03755"/>
    </source>
</evidence>
<keyword evidence="4" id="KW-0378">Hydrolase</keyword>
<dbReference type="GO" id="GO:0016787">
    <property type="term" value="F:hydrolase activity"/>
    <property type="evidence" value="ECO:0007669"/>
    <property type="project" value="UniProtKB-KW"/>
</dbReference>
<comment type="cofactor">
    <cofactor evidence="1">
        <name>a divalent metal cation</name>
        <dbReference type="ChEBI" id="CHEBI:60240"/>
    </cofactor>
</comment>
<proteinExistence type="inferred from homology"/>
<dbReference type="InterPro" id="IPR005229">
    <property type="entry name" value="YicC/YloC-like"/>
</dbReference>